<comment type="caution">
    <text evidence="3">The sequence shown here is derived from an EMBL/GenBank/DDBJ whole genome shotgun (WGS) entry which is preliminary data.</text>
</comment>
<evidence type="ECO:0000313" key="3">
    <source>
        <dbReference type="EMBL" id="NOK33324.1"/>
    </source>
</evidence>
<proteinExistence type="predicted"/>
<dbReference type="EMBL" id="JABFJV010000035">
    <property type="protein sequence ID" value="NOK33324.1"/>
    <property type="molecule type" value="Genomic_DNA"/>
</dbReference>
<dbReference type="AlphaFoldDB" id="A0A3A8HP56"/>
<accession>A0A3A8HP56</accession>
<keyword evidence="4" id="KW-1185">Reference proteome</keyword>
<dbReference type="Pfam" id="PF07510">
    <property type="entry name" value="GmrSD_C"/>
    <property type="match status" value="1"/>
</dbReference>
<organism evidence="3 4">
    <name type="scientific">Corallococcus exercitus</name>
    <dbReference type="NCBI Taxonomy" id="2316736"/>
    <lineage>
        <taxon>Bacteria</taxon>
        <taxon>Pseudomonadati</taxon>
        <taxon>Myxococcota</taxon>
        <taxon>Myxococcia</taxon>
        <taxon>Myxococcales</taxon>
        <taxon>Cystobacterineae</taxon>
        <taxon>Myxococcaceae</taxon>
        <taxon>Corallococcus</taxon>
    </lineage>
</organism>
<dbReference type="InterPro" id="IPR004919">
    <property type="entry name" value="GmrSD_N"/>
</dbReference>
<protein>
    <submittedName>
        <fullName evidence="3">DUF262 domain-containing protein</fullName>
    </submittedName>
</protein>
<feature type="domain" description="GmrSD restriction endonucleases N-terminal" evidence="1">
    <location>
        <begin position="28"/>
        <end position="247"/>
    </location>
</feature>
<dbReference type="Proteomes" id="UP000563426">
    <property type="component" value="Unassembled WGS sequence"/>
</dbReference>
<dbReference type="OrthoDB" id="9798761at2"/>
<sequence>MLRSADTPLRTVHLAAEILGAQYPLLKVLSNDFVFNIPLYQRPYAWTEEQTGELLDDVLGFMGAPGDKLDALPPYFLGSIVLIKLPEKPDSDVVDGQQRLTTLSILLAGLRSTIQNADIRAALTTRLYEPADALAGNGPRYRLTLREKDADFFRTYVQEEGGFEKLAAFNSPATDAQRHVRANALYLTARLQGLSESERIHLARYLIQRCYLIVVSTPDLNSAYRIFSVLNDRGLDLSHSDILKADVIGKVRAERQELYNRKWEDAEAALGRDAFAELFSHIRMMYVREKPRDSILKEFRTHVRPAERPEEFIDKTLLPLADAFEVVRTYRYESDRGAEQVNTLLRWLDRIDNRDWVPSAILAVSRLRGQPERLHVFLVELERLAALMMLRRANVNERIERYALVLKDLHEGRDPFAEGAAVYGDDDLDRKGARAALDGDLYLLTKVRMYVLTRLDELLSDAGATYDHETLTVEHVLPQSPAEGSRWREWFPEVQQREEWVHRLGNLVLLTRRKNAEASNLDFEEKKSKYFHSPKTKSAVLALTVEVLREARWTPEVLEQRHQRLVETLGKAWRI</sequence>
<evidence type="ECO:0000259" key="2">
    <source>
        <dbReference type="Pfam" id="PF07510"/>
    </source>
</evidence>
<evidence type="ECO:0000313" key="4">
    <source>
        <dbReference type="Proteomes" id="UP000563426"/>
    </source>
</evidence>
<feature type="domain" description="GmrSD restriction endonucleases C-terminal" evidence="2">
    <location>
        <begin position="446"/>
        <end position="567"/>
    </location>
</feature>
<name>A0A3A8HP56_9BACT</name>
<dbReference type="PANTHER" id="PTHR35149">
    <property type="entry name" value="SLL5132 PROTEIN"/>
    <property type="match status" value="1"/>
</dbReference>
<dbReference type="InterPro" id="IPR011089">
    <property type="entry name" value="GmrSD_C"/>
</dbReference>
<gene>
    <name evidence="3" type="ORF">HMI49_08965</name>
</gene>
<evidence type="ECO:0000259" key="1">
    <source>
        <dbReference type="Pfam" id="PF03235"/>
    </source>
</evidence>
<dbReference type="PANTHER" id="PTHR35149:SF2">
    <property type="entry name" value="DUF262 DOMAIN-CONTAINING PROTEIN"/>
    <property type="match status" value="1"/>
</dbReference>
<dbReference type="Pfam" id="PF03235">
    <property type="entry name" value="GmrSD_N"/>
    <property type="match status" value="1"/>
</dbReference>
<reference evidence="3 4" key="1">
    <citation type="submission" date="2020-05" db="EMBL/GenBank/DDBJ databases">
        <authorList>
            <person name="Whitworth D."/>
        </authorList>
    </citation>
    <scope>NUCLEOTIDE SEQUENCE [LARGE SCALE GENOMIC DNA]</scope>
    <source>
        <strain evidence="3 4">AB043B</strain>
    </source>
</reference>